<dbReference type="EMBL" id="JAACXV010000041">
    <property type="protein sequence ID" value="KAF7285878.1"/>
    <property type="molecule type" value="Genomic_DNA"/>
</dbReference>
<accession>A0A834IXX1</accession>
<dbReference type="AlphaFoldDB" id="A0A834IXX1"/>
<evidence type="ECO:0000313" key="1">
    <source>
        <dbReference type="EMBL" id="KAF7285878.1"/>
    </source>
</evidence>
<proteinExistence type="predicted"/>
<organism evidence="1 2">
    <name type="scientific">Rhynchophorus ferrugineus</name>
    <name type="common">Red palm weevil</name>
    <name type="synonym">Curculio ferrugineus</name>
    <dbReference type="NCBI Taxonomy" id="354439"/>
    <lineage>
        <taxon>Eukaryota</taxon>
        <taxon>Metazoa</taxon>
        <taxon>Ecdysozoa</taxon>
        <taxon>Arthropoda</taxon>
        <taxon>Hexapoda</taxon>
        <taxon>Insecta</taxon>
        <taxon>Pterygota</taxon>
        <taxon>Neoptera</taxon>
        <taxon>Endopterygota</taxon>
        <taxon>Coleoptera</taxon>
        <taxon>Polyphaga</taxon>
        <taxon>Cucujiformia</taxon>
        <taxon>Curculionidae</taxon>
        <taxon>Dryophthorinae</taxon>
        <taxon>Rhynchophorus</taxon>
    </lineage>
</organism>
<protein>
    <submittedName>
        <fullName evidence="1">Uncharacterized protein</fullName>
    </submittedName>
</protein>
<reference evidence="1" key="1">
    <citation type="submission" date="2020-08" db="EMBL/GenBank/DDBJ databases">
        <title>Genome sequencing and assembly of the red palm weevil Rhynchophorus ferrugineus.</title>
        <authorList>
            <person name="Dias G.B."/>
            <person name="Bergman C.M."/>
            <person name="Manee M."/>
        </authorList>
    </citation>
    <scope>NUCLEOTIDE SEQUENCE</scope>
    <source>
        <strain evidence="1">AA-2017</strain>
        <tissue evidence="1">Whole larva</tissue>
    </source>
</reference>
<comment type="caution">
    <text evidence="1">The sequence shown here is derived from an EMBL/GenBank/DDBJ whole genome shotgun (WGS) entry which is preliminary data.</text>
</comment>
<gene>
    <name evidence="1" type="ORF">GWI33_009358</name>
</gene>
<sequence>MGMINFFGQPAVPSGHLTPISISVIRLKSSSFSQLSNACAQVPLHRFIQLKRVCEGPVSGLRGPARVTHTSGLIISRGRVDNAGSHAAVKGLGVLQERVALFPLAEAINEINLQVSVYYPRVSPLLSQLKFPKESSQVTCIKWAFTDK</sequence>
<keyword evidence="2" id="KW-1185">Reference proteome</keyword>
<evidence type="ECO:0000313" key="2">
    <source>
        <dbReference type="Proteomes" id="UP000625711"/>
    </source>
</evidence>
<dbReference type="Proteomes" id="UP000625711">
    <property type="component" value="Unassembled WGS sequence"/>
</dbReference>
<name>A0A834IXX1_RHYFE</name>